<dbReference type="InterPro" id="IPR041662">
    <property type="entry name" value="SusD-like_2"/>
</dbReference>
<keyword evidence="2" id="KW-1185">Reference proteome</keyword>
<proteinExistence type="predicted"/>
<accession>A0A1G7LTE1</accession>
<sequence length="492" mass="54959">MKSIKYLILSLAIGLGSCQDIDTLQKDPGAITNPSADLILTGILTNAWDAPWSTDHRHNQFMTQNEAYYDGQAYGWTTGSYDVFYNSLRNVDRMEIEATKAGDLGAHYLTLAKFFKAYFYSRATEMFGDVPMSEAIKGVSEENFKPKYDSQKDIYIQVLKWLEEANDEMPALIAKKPAISGDYLYGGDLVKWQKLINSYRLRVLISLSKRADDTPDLNVKQQFAAIVNDPAKYPLITTNADNFQVVYNTINTYPLWPSNGVVVKNDKRNTLGATFANIAKTTRDPRLLVVALPADALKGNQDVYQRYGGGKTGDLQSTLLEEAGKGLLSMINFDYWEASAAGVPAIQLGAHEVHFSIAEAINRGWLTGNAADYYAKGVTESMKFYNIAQSEIDKFLAANPYPGNTEKGLQKVLEQKYMAFFENSGRQAFYNNRRTGIPAFDIGQSNSNNNQIPVRWAYPTSEYTTNEVNVKASLKTQFNGADTQNGVMWLIK</sequence>
<evidence type="ECO:0000313" key="2">
    <source>
        <dbReference type="Proteomes" id="UP000198748"/>
    </source>
</evidence>
<dbReference type="Gene3D" id="1.25.40.390">
    <property type="match status" value="1"/>
</dbReference>
<dbReference type="SUPFAM" id="SSF48452">
    <property type="entry name" value="TPR-like"/>
    <property type="match status" value="1"/>
</dbReference>
<dbReference type="AlphaFoldDB" id="A0A1G7LTE1"/>
<dbReference type="EMBL" id="FNAN01000011">
    <property type="protein sequence ID" value="SDF52713.1"/>
    <property type="molecule type" value="Genomic_DNA"/>
</dbReference>
<organism evidence="1 2">
    <name type="scientific">Dyadobacter soli</name>
    <dbReference type="NCBI Taxonomy" id="659014"/>
    <lineage>
        <taxon>Bacteria</taxon>
        <taxon>Pseudomonadati</taxon>
        <taxon>Bacteroidota</taxon>
        <taxon>Cytophagia</taxon>
        <taxon>Cytophagales</taxon>
        <taxon>Spirosomataceae</taxon>
        <taxon>Dyadobacter</taxon>
    </lineage>
</organism>
<reference evidence="2" key="1">
    <citation type="submission" date="2016-10" db="EMBL/GenBank/DDBJ databases">
        <authorList>
            <person name="Varghese N."/>
            <person name="Submissions S."/>
        </authorList>
    </citation>
    <scope>NUCLEOTIDE SEQUENCE [LARGE SCALE GENOMIC DNA]</scope>
    <source>
        <strain evidence="2">DSM 25329</strain>
    </source>
</reference>
<dbReference type="RefSeq" id="WP_090153335.1">
    <property type="nucleotide sequence ID" value="NZ_FNAN01000011.1"/>
</dbReference>
<evidence type="ECO:0000313" key="1">
    <source>
        <dbReference type="EMBL" id="SDF52713.1"/>
    </source>
</evidence>
<dbReference type="PROSITE" id="PS51257">
    <property type="entry name" value="PROKAR_LIPOPROTEIN"/>
    <property type="match status" value="1"/>
</dbReference>
<dbReference type="STRING" id="659014.SAMN04487996_11173"/>
<protein>
    <submittedName>
        <fullName evidence="1">Starch-binding associating with outer membrane</fullName>
    </submittedName>
</protein>
<gene>
    <name evidence="1" type="ORF">SAMN04487996_11173</name>
</gene>
<dbReference type="Proteomes" id="UP000198748">
    <property type="component" value="Unassembled WGS sequence"/>
</dbReference>
<dbReference type="Pfam" id="PF12771">
    <property type="entry name" value="SusD-like_2"/>
    <property type="match status" value="1"/>
</dbReference>
<dbReference type="InterPro" id="IPR011990">
    <property type="entry name" value="TPR-like_helical_dom_sf"/>
</dbReference>
<dbReference type="OrthoDB" id="843771at2"/>
<name>A0A1G7LTE1_9BACT</name>